<dbReference type="Gene3D" id="1.20.1070.10">
    <property type="entry name" value="Rhodopsin 7-helix transmembrane proteins"/>
    <property type="match status" value="1"/>
</dbReference>
<dbReference type="Pfam" id="PF00001">
    <property type="entry name" value="7tm_1"/>
    <property type="match status" value="1"/>
</dbReference>
<keyword evidence="8" id="KW-1185">Reference proteome</keyword>
<dbReference type="Ensembl" id="ENSNFUT00015019295.1">
    <property type="protein sequence ID" value="ENSNFUP00015018466.1"/>
    <property type="gene ID" value="ENSNFUG00015008774.1"/>
</dbReference>
<feature type="transmembrane region" description="Helical" evidence="5">
    <location>
        <begin position="191"/>
        <end position="209"/>
    </location>
</feature>
<dbReference type="PROSITE" id="PS50262">
    <property type="entry name" value="G_PROTEIN_RECEP_F1_2"/>
    <property type="match status" value="1"/>
</dbReference>
<sequence>MNSSFYNHSVSSSLLYRGTTSTIVTVIVVALGIIINYINGTLVHTFRKHQIFYMNPRYILYIHLVLNDTIYLFTSVSMFVFSYTLYNMSVSLCCLFIVVALFTSHNTPLNLALMAVECYIAVCFPLRYAEFCTNKRIYIVIGCVWVFSSLSFMTDMFFYLAKDPFWLFNSIPICNKDKLFSHPVSVQKEEIIYLLYLTIVWFTLIFTYLKIYFAAQAANSANSEQKARNTILLHGFQLLLSMLTYVDPMIKKHFVNVPQYFIELQCFWFIFVHILPRVVSPIVYGLRDRTFRQCLKNYLFFFYGSKPPKALYN</sequence>
<keyword evidence="3 5" id="KW-1133">Transmembrane helix</keyword>
<evidence type="ECO:0000313" key="7">
    <source>
        <dbReference type="Ensembl" id="ENSNFUP00015018466.1"/>
    </source>
</evidence>
<dbReference type="GeneTree" id="ENSGT00940000161337"/>
<dbReference type="GO" id="GO:0016020">
    <property type="term" value="C:membrane"/>
    <property type="evidence" value="ECO:0007669"/>
    <property type="project" value="UniProtKB-SubCell"/>
</dbReference>
<dbReference type="InterPro" id="IPR052921">
    <property type="entry name" value="GPCR1_Superfamily_Member"/>
</dbReference>
<comment type="subcellular location">
    <subcellularLocation>
        <location evidence="1">Membrane</location>
    </subcellularLocation>
</comment>
<dbReference type="GO" id="GO:0005549">
    <property type="term" value="F:odorant binding"/>
    <property type="evidence" value="ECO:0007669"/>
    <property type="project" value="TreeGrafter"/>
</dbReference>
<evidence type="ECO:0000256" key="2">
    <source>
        <dbReference type="ARBA" id="ARBA00022692"/>
    </source>
</evidence>
<dbReference type="Proteomes" id="UP000694548">
    <property type="component" value="Chromosome sgr10"/>
</dbReference>
<evidence type="ECO:0000313" key="8">
    <source>
        <dbReference type="Proteomes" id="UP000694548"/>
    </source>
</evidence>
<evidence type="ECO:0000259" key="6">
    <source>
        <dbReference type="PROSITE" id="PS50262"/>
    </source>
</evidence>
<feature type="transmembrane region" description="Helical" evidence="5">
    <location>
        <begin position="20"/>
        <end position="38"/>
    </location>
</feature>
<keyword evidence="4 5" id="KW-0472">Membrane</keyword>
<dbReference type="GO" id="GO:0004984">
    <property type="term" value="F:olfactory receptor activity"/>
    <property type="evidence" value="ECO:0007669"/>
    <property type="project" value="TreeGrafter"/>
</dbReference>
<feature type="domain" description="G-protein coupled receptors family 1 profile" evidence="6">
    <location>
        <begin position="38"/>
        <end position="284"/>
    </location>
</feature>
<dbReference type="PANTHER" id="PTHR26451">
    <property type="entry name" value="G_PROTEIN_RECEP_F1_2 DOMAIN-CONTAINING PROTEIN"/>
    <property type="match status" value="1"/>
</dbReference>
<reference evidence="7" key="3">
    <citation type="submission" date="2025-09" db="UniProtKB">
        <authorList>
            <consortium name="Ensembl"/>
        </authorList>
    </citation>
    <scope>IDENTIFICATION</scope>
</reference>
<evidence type="ECO:0000256" key="5">
    <source>
        <dbReference type="SAM" id="Phobius"/>
    </source>
</evidence>
<accession>A0A8C6NQM0</accession>
<dbReference type="CDD" id="cd00637">
    <property type="entry name" value="7tm_classA_rhodopsin-like"/>
    <property type="match status" value="1"/>
</dbReference>
<reference evidence="7" key="1">
    <citation type="submission" date="2014-08" db="EMBL/GenBank/DDBJ databases">
        <authorList>
            <person name="Senf B."/>
            <person name="Petzold A."/>
            <person name="Downie B.R."/>
            <person name="Koch P."/>
            <person name="Platzer M."/>
        </authorList>
    </citation>
    <scope>NUCLEOTIDE SEQUENCE [LARGE SCALE GENOMIC DNA]</scope>
    <source>
        <strain evidence="7">GRZ</strain>
    </source>
</reference>
<feature type="transmembrane region" description="Helical" evidence="5">
    <location>
        <begin position="58"/>
        <end position="79"/>
    </location>
</feature>
<feature type="transmembrane region" description="Helical" evidence="5">
    <location>
        <begin position="137"/>
        <end position="160"/>
    </location>
</feature>
<dbReference type="FunFam" id="1.20.1070.10:FF:000096">
    <property type="entry name" value="Odorant receptor 131-2"/>
    <property type="match status" value="1"/>
</dbReference>
<dbReference type="InterPro" id="IPR017452">
    <property type="entry name" value="GPCR_Rhodpsn_7TM"/>
</dbReference>
<feature type="transmembrane region" description="Helical" evidence="5">
    <location>
        <begin position="266"/>
        <end position="286"/>
    </location>
</feature>
<reference evidence="7" key="2">
    <citation type="submission" date="2025-08" db="UniProtKB">
        <authorList>
            <consortium name="Ensembl"/>
        </authorList>
    </citation>
    <scope>IDENTIFICATION</scope>
</reference>
<evidence type="ECO:0000256" key="1">
    <source>
        <dbReference type="ARBA" id="ARBA00004370"/>
    </source>
</evidence>
<dbReference type="GO" id="GO:0004930">
    <property type="term" value="F:G protein-coupled receptor activity"/>
    <property type="evidence" value="ECO:0007669"/>
    <property type="project" value="InterPro"/>
</dbReference>
<dbReference type="InterPro" id="IPR000276">
    <property type="entry name" value="GPCR_Rhodpsn"/>
</dbReference>
<evidence type="ECO:0000256" key="4">
    <source>
        <dbReference type="ARBA" id="ARBA00023136"/>
    </source>
</evidence>
<keyword evidence="2 5" id="KW-0812">Transmembrane</keyword>
<evidence type="ECO:0000256" key="3">
    <source>
        <dbReference type="ARBA" id="ARBA00022989"/>
    </source>
</evidence>
<name>A0A8C6NQM0_NOTFU</name>
<dbReference type="AlphaFoldDB" id="A0A8C6NQM0"/>
<organism evidence="7 8">
    <name type="scientific">Nothobranchius furzeri</name>
    <name type="common">Turquoise killifish</name>
    <dbReference type="NCBI Taxonomy" id="105023"/>
    <lineage>
        <taxon>Eukaryota</taxon>
        <taxon>Metazoa</taxon>
        <taxon>Chordata</taxon>
        <taxon>Craniata</taxon>
        <taxon>Vertebrata</taxon>
        <taxon>Euteleostomi</taxon>
        <taxon>Actinopterygii</taxon>
        <taxon>Neopterygii</taxon>
        <taxon>Teleostei</taxon>
        <taxon>Neoteleostei</taxon>
        <taxon>Acanthomorphata</taxon>
        <taxon>Ovalentaria</taxon>
        <taxon>Atherinomorphae</taxon>
        <taxon>Cyprinodontiformes</taxon>
        <taxon>Nothobranchiidae</taxon>
        <taxon>Nothobranchius</taxon>
    </lineage>
</organism>
<feature type="transmembrane region" description="Helical" evidence="5">
    <location>
        <begin position="85"/>
        <end position="104"/>
    </location>
</feature>
<protein>
    <recommendedName>
        <fullName evidence="6">G-protein coupled receptors family 1 profile domain-containing protein</fullName>
    </recommendedName>
</protein>
<feature type="transmembrane region" description="Helical" evidence="5">
    <location>
        <begin position="230"/>
        <end position="246"/>
    </location>
</feature>
<proteinExistence type="predicted"/>
<dbReference type="PANTHER" id="PTHR26451:SF998">
    <property type="entry name" value="ODORANT RECEPTOR-RELATED"/>
    <property type="match status" value="1"/>
</dbReference>
<dbReference type="SUPFAM" id="SSF81321">
    <property type="entry name" value="Family A G protein-coupled receptor-like"/>
    <property type="match status" value="1"/>
</dbReference>